<dbReference type="Pfam" id="PF01526">
    <property type="entry name" value="DDE_Tnp_Tn3"/>
    <property type="match status" value="1"/>
</dbReference>
<dbReference type="GO" id="GO:0006313">
    <property type="term" value="P:DNA transposition"/>
    <property type="evidence" value="ECO:0007669"/>
    <property type="project" value="InterPro"/>
</dbReference>
<dbReference type="GO" id="GO:0003677">
    <property type="term" value="F:DNA binding"/>
    <property type="evidence" value="ECO:0007669"/>
    <property type="project" value="UniProtKB-KW"/>
</dbReference>
<dbReference type="AlphaFoldDB" id="A0A9X0SMT1"/>
<keyword evidence="3" id="KW-0238">DNA-binding</keyword>
<keyword evidence="4" id="KW-0233">DNA recombination</keyword>
<accession>A0A9X0SMT1</accession>
<dbReference type="Proteomes" id="UP000075476">
    <property type="component" value="Unassembled WGS sequence"/>
</dbReference>
<protein>
    <submittedName>
        <fullName evidence="7">Transposase</fullName>
    </submittedName>
</protein>
<evidence type="ECO:0000256" key="1">
    <source>
        <dbReference type="ARBA" id="ARBA00009402"/>
    </source>
</evidence>
<feature type="domain" description="DUF4158" evidence="6">
    <location>
        <begin position="9"/>
        <end position="153"/>
    </location>
</feature>
<dbReference type="Pfam" id="PF13700">
    <property type="entry name" value="DUF4158"/>
    <property type="match status" value="1"/>
</dbReference>
<dbReference type="NCBIfam" id="NF033527">
    <property type="entry name" value="transpos_Tn3"/>
    <property type="match status" value="1"/>
</dbReference>
<evidence type="ECO:0000256" key="2">
    <source>
        <dbReference type="ARBA" id="ARBA00022578"/>
    </source>
</evidence>
<comment type="caution">
    <text evidence="7">The sequence shown here is derived from an EMBL/GenBank/DDBJ whole genome shotgun (WGS) entry which is preliminary data.</text>
</comment>
<gene>
    <name evidence="7" type="ORF">AT268_29735</name>
</gene>
<keyword evidence="2" id="KW-0815">Transposition</keyword>
<evidence type="ECO:0000256" key="3">
    <source>
        <dbReference type="ARBA" id="ARBA00023125"/>
    </source>
</evidence>
<proteinExistence type="inferred from homology"/>
<evidence type="ECO:0000313" key="7">
    <source>
        <dbReference type="EMBL" id="KXY39376.1"/>
    </source>
</evidence>
<evidence type="ECO:0000259" key="5">
    <source>
        <dbReference type="Pfam" id="PF01526"/>
    </source>
</evidence>
<reference evidence="7 8" key="1">
    <citation type="submission" date="2015-12" db="EMBL/GenBank/DDBJ databases">
        <title>Bacillus cereus Group isolate.</title>
        <authorList>
            <person name="Kovac J."/>
        </authorList>
    </citation>
    <scope>NUCLEOTIDE SEQUENCE [LARGE SCALE GENOMIC DNA]</scope>
    <source>
        <strain evidence="7 8">FSL K6-0073</strain>
    </source>
</reference>
<evidence type="ECO:0000259" key="6">
    <source>
        <dbReference type="Pfam" id="PF13700"/>
    </source>
</evidence>
<comment type="similarity">
    <text evidence="1">Belongs to the transposase 7 family.</text>
</comment>
<evidence type="ECO:0000256" key="4">
    <source>
        <dbReference type="ARBA" id="ARBA00023172"/>
    </source>
</evidence>
<dbReference type="InterPro" id="IPR047653">
    <property type="entry name" value="Tn3-like_transpos"/>
</dbReference>
<dbReference type="EMBL" id="LOMO01000091">
    <property type="protein sequence ID" value="KXY39376.1"/>
    <property type="molecule type" value="Genomic_DNA"/>
</dbReference>
<name>A0A9X0SMT1_BACCE</name>
<dbReference type="InterPro" id="IPR002513">
    <property type="entry name" value="Tn3_Tnp_DDE_dom"/>
</dbReference>
<dbReference type="InterPro" id="IPR025296">
    <property type="entry name" value="DUF4158"/>
</dbReference>
<organism evidence="7 8">
    <name type="scientific">Bacillus cereus</name>
    <dbReference type="NCBI Taxonomy" id="1396"/>
    <lineage>
        <taxon>Bacteria</taxon>
        <taxon>Bacillati</taxon>
        <taxon>Bacillota</taxon>
        <taxon>Bacilli</taxon>
        <taxon>Bacillales</taxon>
        <taxon>Bacillaceae</taxon>
        <taxon>Bacillus</taxon>
        <taxon>Bacillus cereus group</taxon>
    </lineage>
</organism>
<feature type="domain" description="Tn3 transposase DDE" evidence="5">
    <location>
        <begin position="577"/>
        <end position="967"/>
    </location>
</feature>
<dbReference type="GO" id="GO:0004803">
    <property type="term" value="F:transposase activity"/>
    <property type="evidence" value="ECO:0007669"/>
    <property type="project" value="InterPro"/>
</dbReference>
<sequence length="981" mass="114357">MKQNWEIGELIEHFTIIPEEMRLIGNKYGSTRLGFAVSLKFFQYQGRFPKGKQEINKQLIDYVAKQVGVPADSFQEYDWNGRSIKYHRAQIREYVGFRESTSEDMEQIKLWLQANILPQELQIDRVREYVLHHLRHQQLIPPTQDQLERNIKSAIRQYEEHISQSIFTQLSEHSKSKLDAFIRTWSQTEQLEEDQTILSFRELVSDPGRIGLDSLLQEIEKLQIVRDIQLPSDLFYGVPPKMIRTYRQRAVSEDIRELRRHPDPIRYTLLAAFFWCRGREITDNLVELIIQIVHRIGARAERKVEKEFLRDFRKVSGKTNVLFRMAEKAVEQPDGIIRDVLFPVVGEDTLKDIVKEMKHTGPAYRQKVHTVMRSSYGTHYRRMVPALLDILEFRSNNDVHRPVIDAIDLLKQYKLTNQYTYNEADYIPIEGVVKPAWIDTVIDKETNRINRMNYEICVLQALRERLRCKEVWVVGADRYRNPEEDLPEDFEQNREKHYEALQKPLEAQTLIQELKNSMNIALEKLNKHVKSDTKVRILSKGTGWISVSPLQAQDEPVNLNLVKAEVMNRWPMTNLLDILKEADLRVHLTDTFQTLGNREILDKETLQRRLILCLYGLGTNTGVKRIAAGDHGESYKELLYVRRKFIHKENLRQAISKVTNAILASRVTEIWGEGTTACASDSKKFGAWDQNLLTEWHIRYRGRGVMIYWHVEKNSTCIYSQLKSCSSSEVASMIEGLLRHCTNMEVEKNYVDTHGQSEVAFAFCHLLGFQLMPRFKAIHAQKLYRPDVGMQDSYPNLQPVLTRPINWNLIEQQYDQMIKYATALRLGTAETEAVLKRFTRNSGHPTYRALSELGKALKTIFLCEYLSSEEIRKEIHEGLNVVENWNSANSFIFYGKGGEIQTNRMEDQEIAVLALHLLQNCLVLINTLMIQEVLLDQNKSLLQKLVPEDFRALTPLIYAHVNPYGTFKLNMKERLILQKPS</sequence>
<evidence type="ECO:0000313" key="8">
    <source>
        <dbReference type="Proteomes" id="UP000075476"/>
    </source>
</evidence>